<keyword evidence="5" id="KW-1185">Reference proteome</keyword>
<dbReference type="STRING" id="1121098.HMPREF1534_02114"/>
<dbReference type="GeneID" id="60061938"/>
<keyword evidence="2" id="KW-0472">Membrane</keyword>
<gene>
    <name evidence="4" type="ORF">HMPREF1534_02114</name>
</gene>
<keyword evidence="2" id="KW-1133">Transmembrane helix</keyword>
<evidence type="ECO:0000313" key="5">
    <source>
        <dbReference type="Proteomes" id="UP000017831"/>
    </source>
</evidence>
<evidence type="ECO:0000256" key="1">
    <source>
        <dbReference type="SAM" id="MobiDB-lite"/>
    </source>
</evidence>
<protein>
    <recommendedName>
        <fullName evidence="3">Outer membrane protein beta-barrel domain-containing protein</fullName>
    </recommendedName>
</protein>
<organism evidence="4 5">
    <name type="scientific">Phocaeicola massiliensis B84634 = Timone 84634 = DSM 17679 = JCM 13223</name>
    <dbReference type="NCBI Taxonomy" id="1121098"/>
    <lineage>
        <taxon>Bacteria</taxon>
        <taxon>Pseudomonadati</taxon>
        <taxon>Bacteroidota</taxon>
        <taxon>Bacteroidia</taxon>
        <taxon>Bacteroidales</taxon>
        <taxon>Bacteroidaceae</taxon>
        <taxon>Phocaeicola</taxon>
    </lineage>
</organism>
<dbReference type="RefSeq" id="WP_005940668.1">
    <property type="nucleotide sequence ID" value="NZ_KB890342.1"/>
</dbReference>
<dbReference type="HOGENOM" id="CLU_050662_0_0_10"/>
<dbReference type="InterPro" id="IPR025665">
    <property type="entry name" value="Beta-barrel_OMP_2"/>
</dbReference>
<dbReference type="Proteomes" id="UP000017831">
    <property type="component" value="Unassembled WGS sequence"/>
</dbReference>
<evidence type="ECO:0000259" key="3">
    <source>
        <dbReference type="Pfam" id="PF13568"/>
    </source>
</evidence>
<reference evidence="4 5" key="1">
    <citation type="submission" date="2013-04" db="EMBL/GenBank/DDBJ databases">
        <title>The Genome Sequence of Bacteroides massiliensis DSM 17679.</title>
        <authorList>
            <consortium name="The Broad Institute Genomics Platform"/>
            <person name="Earl A."/>
            <person name="Ward D."/>
            <person name="Feldgarden M."/>
            <person name="Gevers D."/>
            <person name="Martens E."/>
            <person name="Fenner L."/>
            <person name="Roux V."/>
            <person name="Mallet M.N."/>
            <person name="Raoult D."/>
            <person name="Walker B."/>
            <person name="Young S."/>
            <person name="Zeng Q."/>
            <person name="Gargeya S."/>
            <person name="Fitzgerald M."/>
            <person name="Haas B."/>
            <person name="Abouelleil A."/>
            <person name="Allen A.W."/>
            <person name="Alvarado L."/>
            <person name="Arachchi H.M."/>
            <person name="Berlin A.M."/>
            <person name="Chapman S.B."/>
            <person name="Gainer-Dewar J."/>
            <person name="Goldberg J."/>
            <person name="Griggs A."/>
            <person name="Gujja S."/>
            <person name="Hansen M."/>
            <person name="Howarth C."/>
            <person name="Imamovic A."/>
            <person name="Ireland A."/>
            <person name="Larimer J."/>
            <person name="McCowan C."/>
            <person name="Murphy C."/>
            <person name="Pearson M."/>
            <person name="Poon T.W."/>
            <person name="Priest M."/>
            <person name="Roberts A."/>
            <person name="Saif S."/>
            <person name="Shea T."/>
            <person name="Sisk P."/>
            <person name="Sykes S."/>
            <person name="Wortman J."/>
            <person name="Nusbaum C."/>
            <person name="Birren B."/>
        </authorList>
    </citation>
    <scope>NUCLEOTIDE SEQUENCE [LARGE SCALE GENOMIC DNA]</scope>
    <source>
        <strain evidence="5">B84634 / Timone 84634 / DSM 17679 / JCM 13223</strain>
    </source>
</reference>
<evidence type="ECO:0000313" key="4">
    <source>
        <dbReference type="EMBL" id="EOA54721.1"/>
    </source>
</evidence>
<keyword evidence="2" id="KW-0812">Transmembrane</keyword>
<evidence type="ECO:0000256" key="2">
    <source>
        <dbReference type="SAM" id="Phobius"/>
    </source>
</evidence>
<dbReference type="EMBL" id="AQHY01000025">
    <property type="protein sequence ID" value="EOA54721.1"/>
    <property type="molecule type" value="Genomic_DNA"/>
</dbReference>
<sequence length="423" mass="48207">MEEKDKWIKNLRHRMEDYSEPAPADLWNQLEKELNSTPKIIPLWRRWQAVAAIALLVVISTVTVWFWHSPSAEYVERKSVEIASLSPSADMNEIIPTHPSVAHIAPEITSVKKKVNNVEAVMQKAVSAFYNEVMTEKTAEEKPMEETDKTDKKSKETEQVKTGEPVQKPAARTARRNNYYAYATPRKTKERKWSVGVSTGNVPFSSNMNYSGYGSLAPLNKEPKKNSPYASLEARNELNEPIYFANLNEDNNTKVEHHMPVTFGASLRFELNEKWGIETGVTYTLLSTDLRSGSQDSYFEEEQRLHYVGIPLKVDRRLWSNKRFEIYASAGGMVEKCVSGTMHKVGIVNKQDKDATDEKINVKPLQWSLSAAAGAQFKITEKVGIYAEPGVVYYFDDGSQWQTIRKEHPFNFNIQLGVRFTLK</sequence>
<dbReference type="InterPro" id="IPR011250">
    <property type="entry name" value="OMP/PagP_B-barrel"/>
</dbReference>
<feature type="domain" description="Outer membrane protein beta-barrel" evidence="3">
    <location>
        <begin position="247"/>
        <end position="378"/>
    </location>
</feature>
<feature type="region of interest" description="Disordered" evidence="1">
    <location>
        <begin position="137"/>
        <end position="177"/>
    </location>
</feature>
<proteinExistence type="predicted"/>
<comment type="caution">
    <text evidence="4">The sequence shown here is derived from an EMBL/GenBank/DDBJ whole genome shotgun (WGS) entry which is preliminary data.</text>
</comment>
<dbReference type="AlphaFoldDB" id="U6RG29"/>
<dbReference type="SUPFAM" id="SSF56925">
    <property type="entry name" value="OMPA-like"/>
    <property type="match status" value="1"/>
</dbReference>
<accession>U6RG29</accession>
<dbReference type="eggNOG" id="COG3147">
    <property type="taxonomic scope" value="Bacteria"/>
</dbReference>
<dbReference type="PATRIC" id="fig|1121098.3.peg.2148"/>
<feature type="compositionally biased region" description="Basic and acidic residues" evidence="1">
    <location>
        <begin position="137"/>
        <end position="161"/>
    </location>
</feature>
<feature type="transmembrane region" description="Helical" evidence="2">
    <location>
        <begin position="49"/>
        <end position="68"/>
    </location>
</feature>
<dbReference type="OrthoDB" id="1150526at2"/>
<dbReference type="Gene3D" id="2.40.160.20">
    <property type="match status" value="1"/>
</dbReference>
<dbReference type="Pfam" id="PF13568">
    <property type="entry name" value="OMP_b-brl_2"/>
    <property type="match status" value="1"/>
</dbReference>
<name>U6RG29_9BACT</name>